<name>A0AAN4ZQM0_9BILA</name>
<gene>
    <name evidence="1" type="ORF">PMAYCL1PPCAC_13784</name>
</gene>
<evidence type="ECO:0000313" key="2">
    <source>
        <dbReference type="Proteomes" id="UP001328107"/>
    </source>
</evidence>
<dbReference type="AlphaFoldDB" id="A0AAN4ZQM0"/>
<dbReference type="Proteomes" id="UP001328107">
    <property type="component" value="Unassembled WGS sequence"/>
</dbReference>
<proteinExistence type="predicted"/>
<feature type="non-terminal residue" evidence="1">
    <location>
        <position position="1"/>
    </location>
</feature>
<evidence type="ECO:0000313" key="1">
    <source>
        <dbReference type="EMBL" id="GMR43589.1"/>
    </source>
</evidence>
<accession>A0AAN4ZQM0</accession>
<protein>
    <submittedName>
        <fullName evidence="1">Uncharacterized protein</fullName>
    </submittedName>
</protein>
<sequence length="78" mass="8767">RNAADLLLQRMNGVLRAAVTTNFGVRCDEAISALYESIDRVLPGMIARCEDLSLLYFARSFAVVLEEALRQLHRKDTV</sequence>
<dbReference type="EMBL" id="BTRK01000003">
    <property type="protein sequence ID" value="GMR43589.1"/>
    <property type="molecule type" value="Genomic_DNA"/>
</dbReference>
<comment type="caution">
    <text evidence="1">The sequence shown here is derived from an EMBL/GenBank/DDBJ whole genome shotgun (WGS) entry which is preliminary data.</text>
</comment>
<feature type="non-terminal residue" evidence="1">
    <location>
        <position position="78"/>
    </location>
</feature>
<organism evidence="1 2">
    <name type="scientific">Pristionchus mayeri</name>
    <dbReference type="NCBI Taxonomy" id="1317129"/>
    <lineage>
        <taxon>Eukaryota</taxon>
        <taxon>Metazoa</taxon>
        <taxon>Ecdysozoa</taxon>
        <taxon>Nematoda</taxon>
        <taxon>Chromadorea</taxon>
        <taxon>Rhabditida</taxon>
        <taxon>Rhabditina</taxon>
        <taxon>Diplogasteromorpha</taxon>
        <taxon>Diplogasteroidea</taxon>
        <taxon>Neodiplogasteridae</taxon>
        <taxon>Pristionchus</taxon>
    </lineage>
</organism>
<keyword evidence="2" id="KW-1185">Reference proteome</keyword>
<reference evidence="2" key="1">
    <citation type="submission" date="2022-10" db="EMBL/GenBank/DDBJ databases">
        <title>Genome assembly of Pristionchus species.</title>
        <authorList>
            <person name="Yoshida K."/>
            <person name="Sommer R.J."/>
        </authorList>
    </citation>
    <scope>NUCLEOTIDE SEQUENCE [LARGE SCALE GENOMIC DNA]</scope>
    <source>
        <strain evidence="2">RS5460</strain>
    </source>
</reference>